<evidence type="ECO:0000313" key="1">
    <source>
        <dbReference type="Proteomes" id="UP000887580"/>
    </source>
</evidence>
<sequence length="268" mass="30946">MKRLYSSLPNIIEQNEIEAKSCQKFYYDSCEQSPILDKYLTVRPKSEKPERYCSYKLNPSSNKIIMITGNSLVYFQIRGILDAIKESKTQFKEAFFITHPACSIIAGKLNYIKKITCENFDGSFDALLNATKPDIIIHSSRFKNQKIKTYQNPLTIAHTLQSNGSISSFNVSIERFHETQDPTWNRVKKAVESCLNCILIPTQNLFCQKTHCPAVDRRTQLGMYCDLNHLTPRYSLCLKPNILEAIDFKKQKMNFNCDLSVLKIKNKF</sequence>
<evidence type="ECO:0000313" key="2">
    <source>
        <dbReference type="WBParaSite" id="PS1159_v2.g24283.t1"/>
    </source>
</evidence>
<reference evidence="2" key="1">
    <citation type="submission" date="2022-11" db="UniProtKB">
        <authorList>
            <consortium name="WormBaseParasite"/>
        </authorList>
    </citation>
    <scope>IDENTIFICATION</scope>
</reference>
<accession>A0AC35G5H6</accession>
<dbReference type="Proteomes" id="UP000887580">
    <property type="component" value="Unplaced"/>
</dbReference>
<protein>
    <submittedName>
        <fullName evidence="2">SGNH domain-containing protein</fullName>
    </submittedName>
</protein>
<organism evidence="1 2">
    <name type="scientific">Panagrolaimus sp. PS1159</name>
    <dbReference type="NCBI Taxonomy" id="55785"/>
    <lineage>
        <taxon>Eukaryota</taxon>
        <taxon>Metazoa</taxon>
        <taxon>Ecdysozoa</taxon>
        <taxon>Nematoda</taxon>
        <taxon>Chromadorea</taxon>
        <taxon>Rhabditida</taxon>
        <taxon>Tylenchina</taxon>
        <taxon>Panagrolaimomorpha</taxon>
        <taxon>Panagrolaimoidea</taxon>
        <taxon>Panagrolaimidae</taxon>
        <taxon>Panagrolaimus</taxon>
    </lineage>
</organism>
<name>A0AC35G5H6_9BILA</name>
<dbReference type="WBParaSite" id="PS1159_v2.g24283.t1">
    <property type="protein sequence ID" value="PS1159_v2.g24283.t1"/>
    <property type="gene ID" value="PS1159_v2.g24283"/>
</dbReference>
<proteinExistence type="predicted"/>